<feature type="region of interest" description="Disordered" evidence="6">
    <location>
        <begin position="1"/>
        <end position="28"/>
    </location>
</feature>
<accession>A0ABW8KJL6</accession>
<keyword evidence="5 7" id="KW-0472">Membrane</keyword>
<feature type="domain" description="Type II secretion system protein GspF" evidence="8">
    <location>
        <begin position="111"/>
        <end position="237"/>
    </location>
</feature>
<keyword evidence="4 7" id="KW-1133">Transmembrane helix</keyword>
<feature type="transmembrane region" description="Helical" evidence="7">
    <location>
        <begin position="256"/>
        <end position="275"/>
    </location>
</feature>
<evidence type="ECO:0000256" key="6">
    <source>
        <dbReference type="SAM" id="MobiDB-lite"/>
    </source>
</evidence>
<name>A0ABW8KJL6_9GAMM</name>
<keyword evidence="3 7" id="KW-0812">Transmembrane</keyword>
<evidence type="ECO:0000313" key="9">
    <source>
        <dbReference type="EMBL" id="MFK2932334.1"/>
    </source>
</evidence>
<gene>
    <name evidence="9" type="ORF">ISP14_16240</name>
</gene>
<sequence>MARLEKSLGEPVRAPAAATPAAAPPSEPVPGQGIAQWVDALCLRADLPVGWRTLLSLLLPGVLLAMLGAWRIGTAWAFPLLIVVYAIGLGLWLRARIERQRKRLARQLPDFLDAMVRLASIGNSLPMAFQSSAATVQMPLRAVLDRAIQSARSGMELDRALQLAAQPYRLNELDLLHVVLGTGMRMGGRADHILQRMSDFMRDLDQAQLELRAITSETRMSAWVLGLLPVVVAIFMTLVNPAFFHPMFTEPMGHRLLLMALGLELLGGFLLYRLARSL</sequence>
<keyword evidence="10" id="KW-1185">Reference proteome</keyword>
<dbReference type="PANTHER" id="PTHR35007:SF1">
    <property type="entry name" value="PILUS ASSEMBLY PROTEIN"/>
    <property type="match status" value="1"/>
</dbReference>
<evidence type="ECO:0000256" key="2">
    <source>
        <dbReference type="ARBA" id="ARBA00022475"/>
    </source>
</evidence>
<feature type="compositionally biased region" description="Low complexity" evidence="6">
    <location>
        <begin position="11"/>
        <end position="21"/>
    </location>
</feature>
<dbReference type="Proteomes" id="UP001620397">
    <property type="component" value="Unassembled WGS sequence"/>
</dbReference>
<dbReference type="EMBL" id="JADIKL010000011">
    <property type="protein sequence ID" value="MFK2932334.1"/>
    <property type="molecule type" value="Genomic_DNA"/>
</dbReference>
<comment type="caution">
    <text evidence="9">The sequence shown here is derived from an EMBL/GenBank/DDBJ whole genome shotgun (WGS) entry which is preliminary data.</text>
</comment>
<feature type="transmembrane region" description="Helical" evidence="7">
    <location>
        <begin position="53"/>
        <end position="70"/>
    </location>
</feature>
<dbReference type="PANTHER" id="PTHR35007">
    <property type="entry name" value="INTEGRAL MEMBRANE PROTEIN-RELATED"/>
    <property type="match status" value="1"/>
</dbReference>
<evidence type="ECO:0000259" key="8">
    <source>
        <dbReference type="Pfam" id="PF00482"/>
    </source>
</evidence>
<organism evidence="9 10">
    <name type="scientific">Dyella agri</name>
    <dbReference type="NCBI Taxonomy" id="1926869"/>
    <lineage>
        <taxon>Bacteria</taxon>
        <taxon>Pseudomonadati</taxon>
        <taxon>Pseudomonadota</taxon>
        <taxon>Gammaproteobacteria</taxon>
        <taxon>Lysobacterales</taxon>
        <taxon>Rhodanobacteraceae</taxon>
        <taxon>Dyella</taxon>
    </lineage>
</organism>
<evidence type="ECO:0000256" key="5">
    <source>
        <dbReference type="ARBA" id="ARBA00023136"/>
    </source>
</evidence>
<proteinExistence type="predicted"/>
<keyword evidence="2" id="KW-1003">Cell membrane</keyword>
<evidence type="ECO:0000256" key="3">
    <source>
        <dbReference type="ARBA" id="ARBA00022692"/>
    </source>
</evidence>
<feature type="transmembrane region" description="Helical" evidence="7">
    <location>
        <begin position="76"/>
        <end position="93"/>
    </location>
</feature>
<evidence type="ECO:0000256" key="1">
    <source>
        <dbReference type="ARBA" id="ARBA00004651"/>
    </source>
</evidence>
<feature type="transmembrane region" description="Helical" evidence="7">
    <location>
        <begin position="222"/>
        <end position="244"/>
    </location>
</feature>
<evidence type="ECO:0000313" key="10">
    <source>
        <dbReference type="Proteomes" id="UP001620397"/>
    </source>
</evidence>
<dbReference type="Pfam" id="PF00482">
    <property type="entry name" value="T2SSF"/>
    <property type="match status" value="1"/>
</dbReference>
<protein>
    <submittedName>
        <fullName evidence="9">Type II secretion system F family protein</fullName>
    </submittedName>
</protein>
<evidence type="ECO:0000256" key="7">
    <source>
        <dbReference type="SAM" id="Phobius"/>
    </source>
</evidence>
<reference evidence="9 10" key="1">
    <citation type="submission" date="2020-10" db="EMBL/GenBank/DDBJ databases">
        <title>Phylogeny of dyella-like bacteria.</title>
        <authorList>
            <person name="Fu J."/>
        </authorList>
    </citation>
    <scope>NUCLEOTIDE SEQUENCE [LARGE SCALE GENOMIC DNA]</scope>
    <source>
        <strain evidence="9 10">DKC-1</strain>
    </source>
</reference>
<evidence type="ECO:0000256" key="4">
    <source>
        <dbReference type="ARBA" id="ARBA00022989"/>
    </source>
</evidence>
<dbReference type="InterPro" id="IPR018076">
    <property type="entry name" value="T2SS_GspF_dom"/>
</dbReference>
<comment type="subcellular location">
    <subcellularLocation>
        <location evidence="1">Cell membrane</location>
        <topology evidence="1">Multi-pass membrane protein</topology>
    </subcellularLocation>
</comment>